<sequence>MQESAINYINDPVEIAPKIWWVGHVLDGDPFQCHVYLIDNGKESVLFDPGSKLTWPYTRKKILQLMPLENIKYIVCHHQDPDITSGITDMLDEIGIEGRFLVTHWRVYELLEHYDWGIDFYEIQDNGWKLKAGDRTFNFIFTPYMHFPGAFCTYDPETKILFSSDIFGGFTKEFHLYAKDAKSYFESMVPFHTHYMPSKQIVNHGLDNIEKYEIDLIAPQHGSIIKKEMIPYIIKHLRELECGIYLEYEGVKDIEFVSKFDENLSKIFEVAAYFESFQTDTQKILNILRGILPLKNIQALALIDNDYFIKLDSFSSEILECDTKKDEVLKKYQDIIDDKERYFISSKEFKFIKFDKEYTLYLFPLLDYDKRVIGIGIFVLEKGFKQNNEAIEVLKKLEIPINIIAKHETEIYKMENEKKKIYTMAITDSLTGLHNRYYLNEISRIELLKSKRYSYPIAAAYLDIDHFKNINDTYGHDVGDIVLKQFAHLIKNSVRESDLVFRLGGEEFFILMPYVDKNEAQSIIERTREILKKNGCIHIGKEKICYTFSTGITDTLESGYNLDDLIKAADKRLYEAKTTGRDKIIYH</sequence>
<dbReference type="OrthoDB" id="9768433at2"/>
<dbReference type="Proteomes" id="UP000199227">
    <property type="component" value="Unassembled WGS sequence"/>
</dbReference>
<dbReference type="SUPFAM" id="SSF55073">
    <property type="entry name" value="Nucleotide cyclase"/>
    <property type="match status" value="1"/>
</dbReference>
<name>A0A1I5RV87_9BACT</name>
<evidence type="ECO:0000259" key="2">
    <source>
        <dbReference type="PROSITE" id="PS50887"/>
    </source>
</evidence>
<proteinExistence type="predicted"/>
<dbReference type="CDD" id="cd07709">
    <property type="entry name" value="flavodiiron_proteins_MBL-fold"/>
    <property type="match status" value="1"/>
</dbReference>
<dbReference type="Gene3D" id="3.60.15.10">
    <property type="entry name" value="Ribonuclease Z/Hydroxyacylglutathione hydrolase-like"/>
    <property type="match status" value="1"/>
</dbReference>
<dbReference type="GO" id="GO:1902201">
    <property type="term" value="P:negative regulation of bacterial-type flagellum-dependent cell motility"/>
    <property type="evidence" value="ECO:0007669"/>
    <property type="project" value="TreeGrafter"/>
</dbReference>
<dbReference type="Pfam" id="PF00990">
    <property type="entry name" value="GGDEF"/>
    <property type="match status" value="1"/>
</dbReference>
<dbReference type="PANTHER" id="PTHR45138">
    <property type="entry name" value="REGULATORY COMPONENTS OF SENSORY TRANSDUCTION SYSTEM"/>
    <property type="match status" value="1"/>
</dbReference>
<dbReference type="FunFam" id="3.30.70.270:FF:000001">
    <property type="entry name" value="Diguanylate cyclase domain protein"/>
    <property type="match status" value="1"/>
</dbReference>
<dbReference type="NCBIfam" id="TIGR00254">
    <property type="entry name" value="GGDEF"/>
    <property type="match status" value="1"/>
</dbReference>
<dbReference type="EC" id="2.7.7.65" evidence="1"/>
<dbReference type="SUPFAM" id="SSF56281">
    <property type="entry name" value="Metallo-hydrolase/oxidoreductase"/>
    <property type="match status" value="1"/>
</dbReference>
<feature type="domain" description="GGDEF" evidence="2">
    <location>
        <begin position="455"/>
        <end position="587"/>
    </location>
</feature>
<dbReference type="RefSeq" id="WP_092913131.1">
    <property type="nucleotide sequence ID" value="NZ_CP136592.1"/>
</dbReference>
<organism evidence="3 4">
    <name type="scientific">Hydrogenimonas thermophila</name>
    <dbReference type="NCBI Taxonomy" id="223786"/>
    <lineage>
        <taxon>Bacteria</taxon>
        <taxon>Pseudomonadati</taxon>
        <taxon>Campylobacterota</taxon>
        <taxon>Epsilonproteobacteria</taxon>
        <taxon>Campylobacterales</taxon>
        <taxon>Hydrogenimonadaceae</taxon>
        <taxon>Hydrogenimonas</taxon>
    </lineage>
</organism>
<dbReference type="PANTHER" id="PTHR45138:SF6">
    <property type="entry name" value="DIGUANYLATE CYCLASE DGCN"/>
    <property type="match status" value="1"/>
</dbReference>
<dbReference type="Pfam" id="PF19583">
    <property type="entry name" value="ODP"/>
    <property type="match status" value="1"/>
</dbReference>
<dbReference type="SMART" id="SM00849">
    <property type="entry name" value="Lactamase_B"/>
    <property type="match status" value="1"/>
</dbReference>
<dbReference type="GO" id="GO:0005886">
    <property type="term" value="C:plasma membrane"/>
    <property type="evidence" value="ECO:0007669"/>
    <property type="project" value="TreeGrafter"/>
</dbReference>
<dbReference type="EMBL" id="FOXB01000029">
    <property type="protein sequence ID" value="SFP62509.1"/>
    <property type="molecule type" value="Genomic_DNA"/>
</dbReference>
<accession>A0A1I5RV87</accession>
<evidence type="ECO:0000313" key="4">
    <source>
        <dbReference type="Proteomes" id="UP000199227"/>
    </source>
</evidence>
<protein>
    <recommendedName>
        <fullName evidence="1">diguanylate cyclase</fullName>
        <ecNumber evidence="1">2.7.7.65</ecNumber>
    </recommendedName>
</protein>
<dbReference type="InterPro" id="IPR029787">
    <property type="entry name" value="Nucleotide_cyclase"/>
</dbReference>
<dbReference type="InterPro" id="IPR043128">
    <property type="entry name" value="Rev_trsase/Diguanyl_cyclase"/>
</dbReference>
<dbReference type="Gene3D" id="3.30.70.270">
    <property type="match status" value="1"/>
</dbReference>
<dbReference type="GO" id="GO:0043709">
    <property type="term" value="P:cell adhesion involved in single-species biofilm formation"/>
    <property type="evidence" value="ECO:0007669"/>
    <property type="project" value="TreeGrafter"/>
</dbReference>
<dbReference type="CDD" id="cd01949">
    <property type="entry name" value="GGDEF"/>
    <property type="match status" value="1"/>
</dbReference>
<gene>
    <name evidence="3" type="ORF">SAMN05216234_1293</name>
</gene>
<dbReference type="SMART" id="SM00267">
    <property type="entry name" value="GGDEF"/>
    <property type="match status" value="1"/>
</dbReference>
<dbReference type="InterPro" id="IPR001279">
    <property type="entry name" value="Metallo-B-lactamas"/>
</dbReference>
<keyword evidence="4" id="KW-1185">Reference proteome</keyword>
<dbReference type="GO" id="GO:0052621">
    <property type="term" value="F:diguanylate cyclase activity"/>
    <property type="evidence" value="ECO:0007669"/>
    <property type="project" value="UniProtKB-EC"/>
</dbReference>
<dbReference type="STRING" id="223786.SAMN05216234_1293"/>
<evidence type="ECO:0000313" key="3">
    <source>
        <dbReference type="EMBL" id="SFP62509.1"/>
    </source>
</evidence>
<dbReference type="InterPro" id="IPR050469">
    <property type="entry name" value="Diguanylate_Cyclase"/>
</dbReference>
<dbReference type="InterPro" id="IPR045761">
    <property type="entry name" value="ODP_dom"/>
</dbReference>
<dbReference type="InterPro" id="IPR036866">
    <property type="entry name" value="RibonucZ/Hydroxyglut_hydro"/>
</dbReference>
<dbReference type="AlphaFoldDB" id="A0A1I5RV87"/>
<dbReference type="InterPro" id="IPR000160">
    <property type="entry name" value="GGDEF_dom"/>
</dbReference>
<reference evidence="3 4" key="1">
    <citation type="submission" date="2016-10" db="EMBL/GenBank/DDBJ databases">
        <authorList>
            <person name="de Groot N.N."/>
        </authorList>
    </citation>
    <scope>NUCLEOTIDE SEQUENCE [LARGE SCALE GENOMIC DNA]</scope>
    <source>
        <strain evidence="3 4">EP1-55-1</strain>
    </source>
</reference>
<dbReference type="PROSITE" id="PS50887">
    <property type="entry name" value="GGDEF"/>
    <property type="match status" value="1"/>
</dbReference>
<evidence type="ECO:0000256" key="1">
    <source>
        <dbReference type="ARBA" id="ARBA00012528"/>
    </source>
</evidence>